<evidence type="ECO:0000313" key="2">
    <source>
        <dbReference type="Proteomes" id="UP001333996"/>
    </source>
</evidence>
<reference evidence="1" key="1">
    <citation type="submission" date="2024-01" db="EMBL/GenBank/DDBJ databases">
        <title>First draft genome sequence data of TA4-1, the type strain of Gram-positive actinobacterium Streptomyces chiangmaiensis.</title>
        <authorList>
            <person name="Yasawong M."/>
            <person name="Nantapong N."/>
        </authorList>
    </citation>
    <scope>NUCLEOTIDE SEQUENCE</scope>
    <source>
        <strain evidence="1">TA4-1</strain>
    </source>
</reference>
<organism evidence="1 2">
    <name type="scientific">Streptomyces chiangmaiensis</name>
    <dbReference type="NCBI Taxonomy" id="766497"/>
    <lineage>
        <taxon>Bacteria</taxon>
        <taxon>Bacillati</taxon>
        <taxon>Actinomycetota</taxon>
        <taxon>Actinomycetes</taxon>
        <taxon>Kitasatosporales</taxon>
        <taxon>Streptomycetaceae</taxon>
        <taxon>Streptomyces</taxon>
    </lineage>
</organism>
<protein>
    <submittedName>
        <fullName evidence="1">Uncharacterized protein</fullName>
    </submittedName>
</protein>
<dbReference type="EMBL" id="JAYWVC010000095">
    <property type="protein sequence ID" value="MED7825089.1"/>
    <property type="molecule type" value="Genomic_DNA"/>
</dbReference>
<gene>
    <name evidence="1" type="ORF">VXC91_24640</name>
</gene>
<comment type="caution">
    <text evidence="1">The sequence shown here is derived from an EMBL/GenBank/DDBJ whole genome shotgun (WGS) entry which is preliminary data.</text>
</comment>
<proteinExistence type="predicted"/>
<evidence type="ECO:0000313" key="1">
    <source>
        <dbReference type="EMBL" id="MED7825089.1"/>
    </source>
</evidence>
<dbReference type="RefSeq" id="WP_329509513.1">
    <property type="nucleotide sequence ID" value="NZ_BAAAYZ010000092.1"/>
</dbReference>
<sequence>MAAMTDVLIPTLEDAREAHAAVVDRFRSDVAFTPPGVHRQTLERQVAEAQDHLARIEDRVREVRPPRGPLSAAAQLMQFVTRGAVRVTMLPLETGMSALAEIVRGQKPANERRLLKNTEDEYAAAARAMATCQAAKDIAEQLDDQETADLLAAVRRQDEQLLAMLEENLAQRARAVATAANGHRPPSAPAAERGGLLKRIMRTVRAALARLWAAFRKGTRRARRTVEGALREAPDTSRMAEEVHGAITREQDLPIPGFSQLGVTDIHQRLRALSQTELTVIEGYERTHAGRPGVLNAIEHLREAEPWADYDAMDPDEIVDRLDHVPSSEARQVLEYERRHQQRRRIISAAQTRIPM</sequence>
<accession>A0ABU7FLX3</accession>
<dbReference type="Proteomes" id="UP001333996">
    <property type="component" value="Unassembled WGS sequence"/>
</dbReference>
<dbReference type="Gene3D" id="1.20.1260.10">
    <property type="match status" value="1"/>
</dbReference>
<dbReference type="InterPro" id="IPR012347">
    <property type="entry name" value="Ferritin-like"/>
</dbReference>
<name>A0ABU7FLX3_9ACTN</name>
<keyword evidence="2" id="KW-1185">Reference proteome</keyword>